<dbReference type="PROSITE" id="PS50857">
    <property type="entry name" value="COX2_CUA"/>
    <property type="match status" value="1"/>
</dbReference>
<evidence type="ECO:0000313" key="22">
    <source>
        <dbReference type="EMBL" id="SAL86611.1"/>
    </source>
</evidence>
<comment type="similarity">
    <text evidence="3">Belongs to the cytochrome c oxidase subunit 2 family.</text>
</comment>
<feature type="chain" id="PRO_5011112076" description="Cytochrome aa3 subunit 2" evidence="19">
    <location>
        <begin position="36"/>
        <end position="361"/>
    </location>
</feature>
<dbReference type="GO" id="GO:0005507">
    <property type="term" value="F:copper ion binding"/>
    <property type="evidence" value="ECO:0007669"/>
    <property type="project" value="InterPro"/>
</dbReference>
<dbReference type="GO" id="GO:0020037">
    <property type="term" value="F:heme binding"/>
    <property type="evidence" value="ECO:0007669"/>
    <property type="project" value="InterPro"/>
</dbReference>
<dbReference type="InterPro" id="IPR036909">
    <property type="entry name" value="Cyt_c-like_dom_sf"/>
</dbReference>
<dbReference type="Pfam" id="PF00034">
    <property type="entry name" value="Cytochrom_C"/>
    <property type="match status" value="1"/>
</dbReference>
<dbReference type="GO" id="GO:0042773">
    <property type="term" value="P:ATP synthesis coupled electron transport"/>
    <property type="evidence" value="ECO:0007669"/>
    <property type="project" value="TreeGrafter"/>
</dbReference>
<comment type="catalytic activity">
    <reaction evidence="16">
        <text>4 Fe(II)-[cytochrome c] + O2 + 8 H(+)(in) = 4 Fe(III)-[cytochrome c] + 2 H2O + 4 H(+)(out)</text>
        <dbReference type="Rhea" id="RHEA:11436"/>
        <dbReference type="Rhea" id="RHEA-COMP:10350"/>
        <dbReference type="Rhea" id="RHEA-COMP:14399"/>
        <dbReference type="ChEBI" id="CHEBI:15377"/>
        <dbReference type="ChEBI" id="CHEBI:15378"/>
        <dbReference type="ChEBI" id="CHEBI:15379"/>
        <dbReference type="ChEBI" id="CHEBI:29033"/>
        <dbReference type="ChEBI" id="CHEBI:29034"/>
        <dbReference type="EC" id="7.1.1.9"/>
    </reaction>
</comment>
<dbReference type="Proteomes" id="UP000054770">
    <property type="component" value="Unassembled WGS sequence"/>
</dbReference>
<feature type="signal peptide" evidence="19">
    <location>
        <begin position="1"/>
        <end position="35"/>
    </location>
</feature>
<evidence type="ECO:0000256" key="8">
    <source>
        <dbReference type="ARBA" id="ARBA00022723"/>
    </source>
</evidence>
<dbReference type="Pfam" id="PF00116">
    <property type="entry name" value="COX2"/>
    <property type="match status" value="1"/>
</dbReference>
<dbReference type="NCBIfam" id="TIGR02866">
    <property type="entry name" value="CoxB"/>
    <property type="match status" value="1"/>
</dbReference>
<evidence type="ECO:0000256" key="1">
    <source>
        <dbReference type="ARBA" id="ARBA00004141"/>
    </source>
</evidence>
<evidence type="ECO:0000256" key="12">
    <source>
        <dbReference type="ARBA" id="ARBA00023008"/>
    </source>
</evidence>
<accession>A0A158L1T5</accession>
<evidence type="ECO:0000256" key="15">
    <source>
        <dbReference type="ARBA" id="ARBA00031399"/>
    </source>
</evidence>
<evidence type="ECO:0000256" key="18">
    <source>
        <dbReference type="SAM" id="Phobius"/>
    </source>
</evidence>
<dbReference type="Gene3D" id="2.60.40.420">
    <property type="entry name" value="Cupredoxins - blue copper proteins"/>
    <property type="match status" value="1"/>
</dbReference>
<keyword evidence="13 18" id="KW-0472">Membrane</keyword>
<keyword evidence="10 18" id="KW-1133">Transmembrane helix</keyword>
<dbReference type="RefSeq" id="WP_087649845.1">
    <property type="nucleotide sequence ID" value="NZ_FCON02000236.1"/>
</dbReference>
<dbReference type="SUPFAM" id="SSF46626">
    <property type="entry name" value="Cytochrome c"/>
    <property type="match status" value="1"/>
</dbReference>
<evidence type="ECO:0000259" key="21">
    <source>
        <dbReference type="PROSITE" id="PS51007"/>
    </source>
</evidence>
<dbReference type="OrthoDB" id="9773456at2"/>
<dbReference type="InterPro" id="IPR034236">
    <property type="entry name" value="CuRO_CcO_Caa3_II"/>
</dbReference>
<comment type="subcellular location">
    <subcellularLocation>
        <location evidence="1">Membrane</location>
        <topology evidence="1">Multi-pass membrane protein</topology>
    </subcellularLocation>
    <subcellularLocation>
        <location evidence="2">Periplasm</location>
    </subcellularLocation>
</comment>
<dbReference type="PANTHER" id="PTHR22888">
    <property type="entry name" value="CYTOCHROME C OXIDASE, SUBUNIT II"/>
    <property type="match status" value="1"/>
</dbReference>
<dbReference type="EMBL" id="FCON02000236">
    <property type="protein sequence ID" value="SAL86611.1"/>
    <property type="molecule type" value="Genomic_DNA"/>
</dbReference>
<name>A0A158L1T5_9BURK</name>
<evidence type="ECO:0000256" key="10">
    <source>
        <dbReference type="ARBA" id="ARBA00022989"/>
    </source>
</evidence>
<gene>
    <name evidence="22" type="ORF">AWB68_08088</name>
</gene>
<dbReference type="InterPro" id="IPR002429">
    <property type="entry name" value="CcO_II-like_C"/>
</dbReference>
<keyword evidence="6" id="KW-0679">Respiratory chain</keyword>
<comment type="function">
    <text evidence="14">Subunits I and II form the functional core of the enzyme complex. Electrons originating in cytochrome c are transferred via heme a and Cu(A) to the binuclear center formed by heme a3 and Cu(B).</text>
</comment>
<evidence type="ECO:0000313" key="23">
    <source>
        <dbReference type="Proteomes" id="UP000054770"/>
    </source>
</evidence>
<evidence type="ECO:0000256" key="7">
    <source>
        <dbReference type="ARBA" id="ARBA00022692"/>
    </source>
</evidence>
<dbReference type="GO" id="GO:0042597">
    <property type="term" value="C:periplasmic space"/>
    <property type="evidence" value="ECO:0007669"/>
    <property type="project" value="UniProtKB-SubCell"/>
</dbReference>
<keyword evidence="4" id="KW-0813">Transport</keyword>
<dbReference type="CDD" id="cd04213">
    <property type="entry name" value="CuRO_CcO_Caa3_II"/>
    <property type="match status" value="1"/>
</dbReference>
<reference evidence="22" key="1">
    <citation type="submission" date="2016-01" db="EMBL/GenBank/DDBJ databases">
        <authorList>
            <person name="Peeters C."/>
        </authorList>
    </citation>
    <scope>NUCLEOTIDE SEQUENCE [LARGE SCALE GENOMIC DNA]</scope>
    <source>
        <strain evidence="22">LMG 22940</strain>
    </source>
</reference>
<feature type="transmembrane region" description="Helical" evidence="18">
    <location>
        <begin position="109"/>
        <end position="130"/>
    </location>
</feature>
<keyword evidence="12" id="KW-0186">Copper</keyword>
<feature type="domain" description="Cytochrome oxidase subunit II copper A binding" evidence="20">
    <location>
        <begin position="141"/>
        <end position="258"/>
    </location>
</feature>
<keyword evidence="23" id="KW-1185">Reference proteome</keyword>
<dbReference type="PROSITE" id="PS51007">
    <property type="entry name" value="CYTC"/>
    <property type="match status" value="1"/>
</dbReference>
<dbReference type="InterPro" id="IPR014222">
    <property type="entry name" value="Cyt_c_oxidase_su2"/>
</dbReference>
<dbReference type="PANTHER" id="PTHR22888:SF9">
    <property type="entry name" value="CYTOCHROME C OXIDASE SUBUNIT 2"/>
    <property type="match status" value="1"/>
</dbReference>
<keyword evidence="19" id="KW-0732">Signal</keyword>
<evidence type="ECO:0000256" key="4">
    <source>
        <dbReference type="ARBA" id="ARBA00022448"/>
    </source>
</evidence>
<dbReference type="InterPro" id="IPR008972">
    <property type="entry name" value="Cupredoxin"/>
</dbReference>
<dbReference type="InterPro" id="IPR001505">
    <property type="entry name" value="Copper_CuA"/>
</dbReference>
<evidence type="ECO:0000256" key="16">
    <source>
        <dbReference type="ARBA" id="ARBA00047816"/>
    </source>
</evidence>
<keyword evidence="7 18" id="KW-0812">Transmembrane</keyword>
<dbReference type="GO" id="GO:0016020">
    <property type="term" value="C:membrane"/>
    <property type="evidence" value="ECO:0007669"/>
    <property type="project" value="UniProtKB-SubCell"/>
</dbReference>
<comment type="caution">
    <text evidence="22">The sequence shown here is derived from an EMBL/GenBank/DDBJ whole genome shotgun (WGS) entry which is preliminary data.</text>
</comment>
<organism evidence="22 23">
    <name type="scientific">Caballeronia choica</name>
    <dbReference type="NCBI Taxonomy" id="326476"/>
    <lineage>
        <taxon>Bacteria</taxon>
        <taxon>Pseudomonadati</taxon>
        <taxon>Pseudomonadota</taxon>
        <taxon>Betaproteobacteria</taxon>
        <taxon>Burkholderiales</taxon>
        <taxon>Burkholderiaceae</taxon>
        <taxon>Caballeronia</taxon>
    </lineage>
</organism>
<proteinExistence type="inferred from homology"/>
<evidence type="ECO:0000256" key="19">
    <source>
        <dbReference type="SAM" id="SignalP"/>
    </source>
</evidence>
<keyword evidence="5 17" id="KW-0349">Heme</keyword>
<dbReference type="InterPro" id="IPR009056">
    <property type="entry name" value="Cyt_c-like_dom"/>
</dbReference>
<dbReference type="SUPFAM" id="SSF49503">
    <property type="entry name" value="Cupredoxins"/>
    <property type="match status" value="1"/>
</dbReference>
<evidence type="ECO:0000256" key="5">
    <source>
        <dbReference type="ARBA" id="ARBA00022617"/>
    </source>
</evidence>
<evidence type="ECO:0000256" key="2">
    <source>
        <dbReference type="ARBA" id="ARBA00004418"/>
    </source>
</evidence>
<keyword evidence="11 17" id="KW-0408">Iron</keyword>
<dbReference type="GO" id="GO:0004129">
    <property type="term" value="F:cytochrome-c oxidase activity"/>
    <property type="evidence" value="ECO:0007669"/>
    <property type="project" value="UniProtKB-EC"/>
</dbReference>
<evidence type="ECO:0000256" key="14">
    <source>
        <dbReference type="ARBA" id="ARBA00024688"/>
    </source>
</evidence>
<evidence type="ECO:0000256" key="6">
    <source>
        <dbReference type="ARBA" id="ARBA00022660"/>
    </source>
</evidence>
<dbReference type="InterPro" id="IPR045187">
    <property type="entry name" value="CcO_II"/>
</dbReference>
<feature type="transmembrane region" description="Helical" evidence="18">
    <location>
        <begin position="59"/>
        <end position="83"/>
    </location>
</feature>
<protein>
    <recommendedName>
        <fullName evidence="15">Cytochrome aa3 subunit 2</fullName>
    </recommendedName>
</protein>
<evidence type="ECO:0000256" key="17">
    <source>
        <dbReference type="PROSITE-ProRule" id="PRU00433"/>
    </source>
</evidence>
<keyword evidence="9" id="KW-0249">Electron transport</keyword>
<feature type="domain" description="Cytochrome c" evidence="21">
    <location>
        <begin position="271"/>
        <end position="361"/>
    </location>
</feature>
<evidence type="ECO:0000256" key="9">
    <source>
        <dbReference type="ARBA" id="ARBA00022982"/>
    </source>
</evidence>
<dbReference type="AlphaFoldDB" id="A0A158L1T5"/>
<evidence type="ECO:0000259" key="20">
    <source>
        <dbReference type="PROSITE" id="PS50857"/>
    </source>
</evidence>
<dbReference type="PROSITE" id="PS00078">
    <property type="entry name" value="COX2"/>
    <property type="match status" value="1"/>
</dbReference>
<dbReference type="GO" id="GO:0016491">
    <property type="term" value="F:oxidoreductase activity"/>
    <property type="evidence" value="ECO:0007669"/>
    <property type="project" value="InterPro"/>
</dbReference>
<sequence length="361" mass="38263">MINAIRAAPRGRVRYLDLKVLAAIFAAHGLRTASAAEVAAPLNYFLHAAGPAATPTLRLGWVFAGICAGVCLIIAVLLTVAILRRRPVPLPGNPGDPGALAATGGGSNWIYVGAGVSAVVLVAMLVYALMTLESVARPNGAPSLTITVTAYDWWWKIAYADSADPAQRFVTANEMHIPAGEPVKVELKSADVIHAFWVPVLAGKTQTIPGQTNEQWIEADRPGVYRGQCSQFCGAQHAHMALEVIAQSRADFAAWRAQQAQPHVQSTAASPSVAAGQKLFDERCAGCHAIRGSSAVGAQAPDLTHLNTRRLIAAGMLSNTAANQLDWITHAQQIKPESMMPSMILSRDEAADLSAFLATLR</sequence>
<keyword evidence="8 17" id="KW-0479">Metal-binding</keyword>
<evidence type="ECO:0000256" key="11">
    <source>
        <dbReference type="ARBA" id="ARBA00023004"/>
    </source>
</evidence>
<evidence type="ECO:0000256" key="13">
    <source>
        <dbReference type="ARBA" id="ARBA00023136"/>
    </source>
</evidence>
<evidence type="ECO:0000256" key="3">
    <source>
        <dbReference type="ARBA" id="ARBA00007866"/>
    </source>
</evidence>